<feature type="region of interest" description="Disordered" evidence="1">
    <location>
        <begin position="789"/>
        <end position="853"/>
    </location>
</feature>
<evidence type="ECO:0000256" key="1">
    <source>
        <dbReference type="SAM" id="MobiDB-lite"/>
    </source>
</evidence>
<dbReference type="EMBL" id="KZ819602">
    <property type="protein sequence ID" value="PWN38535.1"/>
    <property type="molecule type" value="Genomic_DNA"/>
</dbReference>
<reference evidence="3 4" key="1">
    <citation type="journal article" date="2018" name="Mol. Biol. Evol.">
        <title>Broad Genomic Sampling Reveals a Smut Pathogenic Ancestry of the Fungal Clade Ustilaginomycotina.</title>
        <authorList>
            <person name="Kijpornyongpan T."/>
            <person name="Mondo S.J."/>
            <person name="Barry K."/>
            <person name="Sandor L."/>
            <person name="Lee J."/>
            <person name="Lipzen A."/>
            <person name="Pangilinan J."/>
            <person name="LaButti K."/>
            <person name="Hainaut M."/>
            <person name="Henrissat B."/>
            <person name="Grigoriev I.V."/>
            <person name="Spatafora J.W."/>
            <person name="Aime M.C."/>
        </authorList>
    </citation>
    <scope>NUCLEOTIDE SEQUENCE [LARGE SCALE GENOMIC DNA]</scope>
    <source>
        <strain evidence="3 4">MCA 3882</strain>
    </source>
</reference>
<dbReference type="RefSeq" id="XP_025358837.1">
    <property type="nucleotide sequence ID" value="XM_025500776.1"/>
</dbReference>
<evidence type="ECO:0000256" key="2">
    <source>
        <dbReference type="SAM" id="SignalP"/>
    </source>
</evidence>
<name>A0A316VSP9_9BASI</name>
<dbReference type="InParanoid" id="A0A316VSP9"/>
<keyword evidence="4" id="KW-1185">Reference proteome</keyword>
<proteinExistence type="predicted"/>
<feature type="signal peptide" evidence="2">
    <location>
        <begin position="1"/>
        <end position="25"/>
    </location>
</feature>
<accession>A0A316VSP9</accession>
<dbReference type="Proteomes" id="UP000245771">
    <property type="component" value="Unassembled WGS sequence"/>
</dbReference>
<dbReference type="GeneID" id="37022557"/>
<keyword evidence="2" id="KW-0732">Signal</keyword>
<sequence length="853" mass="93170">MHVKLIKSILTTILNLTLICRSLTADDPPHISLYGHLLDQPDVGTSEGTSRGSHPPMKISTARMKPVTSPGSPRLQAAKAQILAGPNKVFKGISHIAVSSIGDTQHLYPKVSVRPGRKDSTVLSLFRHPHVYPEGAKPYEYMQHQNLDLVGDVHQRAMIYKVGYRKIDDPDSEDIHHSRTIQQHMASNQYHPKAALVSTVPGDPRARRKGPKIDIDPGRLSGQILTQVYGPASPPKHGNPTHEYQGQPQGSGGAGRAHSPSHDAARFRSTSPGGSINPDNPISINAPLLNQSQESAPGGASSSSHGSQHLRFSTGRMKPVTSIGSPRVADAAIERTFGLSLKITDEELEKAKGTGHASPHAPSTSSQEPSVFKTHRMVASTGPSSPRLRENFKKIRNDNTASVKGISLTGVLKDKKSAFLYPKVTKIAGKERAYVLNLFHSPIQEKGIKPNMHMHFRQQDHPADLAQRASFYQIGHIKDRIRNNIHVKRVNEQIGEMKKDVFSPKAAMIHDMPANPHAHQKLPSIAVDGGKFDGNLISLVLGAPSPKGSKRKSAEPGEHAASSHQVQPDGTIDMLNRVDAIRCLTSNHPNENQSHQTGTTGRPTLSVDTSRMTPTTGLRSPRSKQSFDRIMHQEGQTFHSSAYNGVLADRTSKYLYPKVSVEAGRKSTNVVTMFQASGNVGNHVKPHFYRPYQRSENPKDIQQPASLYRIGTVKNNDHDAKAILTQLRSMHAEARKPKAVSFIKSPANKDALHKNPIVRIDPGTLHGNMVTMVYASDSRKQEKSWLKLGLPHGEHSQGGLHATASRQPVTPEQQASSGSSRPRKTTLNLFPSADEHRSSRTSQNGPAKKSKNA</sequence>
<feature type="compositionally biased region" description="Polar residues" evidence="1">
    <location>
        <begin position="586"/>
        <end position="618"/>
    </location>
</feature>
<gene>
    <name evidence="3" type="ORF">FA14DRAFT_177799</name>
</gene>
<organism evidence="3 4">
    <name type="scientific">Meira miltonrushii</name>
    <dbReference type="NCBI Taxonomy" id="1280837"/>
    <lineage>
        <taxon>Eukaryota</taxon>
        <taxon>Fungi</taxon>
        <taxon>Dikarya</taxon>
        <taxon>Basidiomycota</taxon>
        <taxon>Ustilaginomycotina</taxon>
        <taxon>Exobasidiomycetes</taxon>
        <taxon>Exobasidiales</taxon>
        <taxon>Brachybasidiaceae</taxon>
        <taxon>Meira</taxon>
    </lineage>
</organism>
<feature type="region of interest" description="Disordered" evidence="1">
    <location>
        <begin position="543"/>
        <end position="570"/>
    </location>
</feature>
<feature type="compositionally biased region" description="Low complexity" evidence="1">
    <location>
        <begin position="291"/>
        <end position="309"/>
    </location>
</feature>
<feature type="chain" id="PRO_5016300385" evidence="2">
    <location>
        <begin position="26"/>
        <end position="853"/>
    </location>
</feature>
<feature type="region of interest" description="Disordered" evidence="1">
    <location>
        <begin position="349"/>
        <end position="371"/>
    </location>
</feature>
<protein>
    <submittedName>
        <fullName evidence="3">Uncharacterized protein</fullName>
    </submittedName>
</protein>
<evidence type="ECO:0000313" key="3">
    <source>
        <dbReference type="EMBL" id="PWN38535.1"/>
    </source>
</evidence>
<feature type="region of interest" description="Disordered" evidence="1">
    <location>
        <begin position="42"/>
        <end position="71"/>
    </location>
</feature>
<feature type="compositionally biased region" description="Polar residues" evidence="1">
    <location>
        <begin position="804"/>
        <end position="829"/>
    </location>
</feature>
<evidence type="ECO:0000313" key="4">
    <source>
        <dbReference type="Proteomes" id="UP000245771"/>
    </source>
</evidence>
<feature type="region of interest" description="Disordered" evidence="1">
    <location>
        <begin position="586"/>
        <end position="625"/>
    </location>
</feature>
<feature type="region of interest" description="Disordered" evidence="1">
    <location>
        <begin position="185"/>
        <end position="324"/>
    </location>
</feature>
<feature type="compositionally biased region" description="Polar residues" evidence="1">
    <location>
        <begin position="268"/>
        <end position="283"/>
    </location>
</feature>
<dbReference type="AlphaFoldDB" id="A0A316VSP9"/>